<dbReference type="GO" id="GO:0043565">
    <property type="term" value="F:sequence-specific DNA binding"/>
    <property type="evidence" value="ECO:0007669"/>
    <property type="project" value="InterPro"/>
</dbReference>
<keyword evidence="2" id="KW-0804">Transcription</keyword>
<dbReference type="InterPro" id="IPR052158">
    <property type="entry name" value="INH-QAR"/>
</dbReference>
<comment type="caution">
    <text evidence="4">The sequence shown here is derived from an EMBL/GenBank/DDBJ whole genome shotgun (WGS) entry which is preliminary data.</text>
</comment>
<evidence type="ECO:0000259" key="3">
    <source>
        <dbReference type="PROSITE" id="PS01124"/>
    </source>
</evidence>
<dbReference type="CDD" id="cd03137">
    <property type="entry name" value="GATase1_AraC_1"/>
    <property type="match status" value="1"/>
</dbReference>
<dbReference type="GO" id="GO:0003700">
    <property type="term" value="F:DNA-binding transcription factor activity"/>
    <property type="evidence" value="ECO:0007669"/>
    <property type="project" value="InterPro"/>
</dbReference>
<dbReference type="eggNOG" id="COG4977">
    <property type="taxonomic scope" value="Bacteria"/>
</dbReference>
<dbReference type="InterPro" id="IPR002818">
    <property type="entry name" value="DJ-1/PfpI"/>
</dbReference>
<dbReference type="InterPro" id="IPR029062">
    <property type="entry name" value="Class_I_gatase-like"/>
</dbReference>
<sequence length="321" mass="35495">MTRDVGFLVYPGFVLLDLSGPLEAFTHASSMSRPAYRLTVASLEGGMVPSASKLEVATVPLQSLTLDTFIIVGSPEPPRGEWVAPLTVAIREMAARSRRTACVCTGAFLLAASGLLDGRAATTHWSFAPQLQERYPALRVDGDRMWTEQDGIWTSAGMSAGIDMSLAMIERDLGKEAALEVARMLVVYYRRSGGQYQFSSLLDLDPGSDRIRRALHFAREHMHEDLCVERLAEVANLSVRQFGRVFASATGMTPARAVDRLRVEVARPLVEDGRQTFDRIARLTGLGDADHMCQSFLRIVGRTPQELRRSARLDRPSRQML</sequence>
<dbReference type="InterPro" id="IPR009057">
    <property type="entry name" value="Homeodomain-like_sf"/>
</dbReference>
<reference evidence="4 5" key="1">
    <citation type="journal article" date="2012" name="J. Bacteriol.">
        <title>Genome sequences for six rhodanobacter strains, isolated from soils and the terrestrial subsurface, with variable denitrification capabilities.</title>
        <authorList>
            <person name="Kostka J.E."/>
            <person name="Green S.J."/>
            <person name="Rishishwar L."/>
            <person name="Prakash O."/>
            <person name="Katz L.S."/>
            <person name="Marino-Ramirez L."/>
            <person name="Jordan I.K."/>
            <person name="Munk C."/>
            <person name="Ivanova N."/>
            <person name="Mikhailova N."/>
            <person name="Watson D.B."/>
            <person name="Brown S.D."/>
            <person name="Palumbo A.V."/>
            <person name="Brooks S.C."/>
        </authorList>
    </citation>
    <scope>NUCLEOTIDE SEQUENCE [LARGE SCALE GENOMIC DNA]</scope>
    <source>
        <strain evidence="5">Jip2T</strain>
    </source>
</reference>
<dbReference type="OrthoDB" id="9803764at2"/>
<dbReference type="STRING" id="1163408.UU9_05849"/>
<keyword evidence="5" id="KW-1185">Reference proteome</keyword>
<gene>
    <name evidence="4" type="ORF">UU9_05849</name>
</gene>
<dbReference type="EMBL" id="AJXU01000028">
    <property type="protein sequence ID" value="EIL90304.1"/>
    <property type="molecule type" value="Genomic_DNA"/>
</dbReference>
<dbReference type="Gene3D" id="3.40.50.880">
    <property type="match status" value="1"/>
</dbReference>
<evidence type="ECO:0000256" key="1">
    <source>
        <dbReference type="ARBA" id="ARBA00023015"/>
    </source>
</evidence>
<dbReference type="SUPFAM" id="SSF46689">
    <property type="entry name" value="Homeodomain-like"/>
    <property type="match status" value="2"/>
</dbReference>
<dbReference type="InterPro" id="IPR018060">
    <property type="entry name" value="HTH_AraC"/>
</dbReference>
<dbReference type="AlphaFoldDB" id="I4VSW3"/>
<dbReference type="PROSITE" id="PS01124">
    <property type="entry name" value="HTH_ARAC_FAMILY_2"/>
    <property type="match status" value="1"/>
</dbReference>
<name>I4VSW3_9GAMM</name>
<dbReference type="Pfam" id="PF12833">
    <property type="entry name" value="HTH_18"/>
    <property type="match status" value="1"/>
</dbReference>
<dbReference type="PANTHER" id="PTHR43130">
    <property type="entry name" value="ARAC-FAMILY TRANSCRIPTIONAL REGULATOR"/>
    <property type="match status" value="1"/>
</dbReference>
<keyword evidence="1" id="KW-0805">Transcription regulation</keyword>
<evidence type="ECO:0000256" key="2">
    <source>
        <dbReference type="ARBA" id="ARBA00023163"/>
    </source>
</evidence>
<dbReference type="Proteomes" id="UP000004210">
    <property type="component" value="Unassembled WGS sequence"/>
</dbReference>
<proteinExistence type="predicted"/>
<dbReference type="Pfam" id="PF01965">
    <property type="entry name" value="DJ-1_PfpI"/>
    <property type="match status" value="1"/>
</dbReference>
<protein>
    <submittedName>
        <fullName evidence="4">AraC family transcriptional regulator</fullName>
    </submittedName>
</protein>
<dbReference type="Gene3D" id="1.10.10.60">
    <property type="entry name" value="Homeodomain-like"/>
    <property type="match status" value="1"/>
</dbReference>
<dbReference type="PANTHER" id="PTHR43130:SF3">
    <property type="entry name" value="HTH-TYPE TRANSCRIPTIONAL REGULATOR RV1931C"/>
    <property type="match status" value="1"/>
</dbReference>
<evidence type="ECO:0000313" key="4">
    <source>
        <dbReference type="EMBL" id="EIL90304.1"/>
    </source>
</evidence>
<accession>I4VSW3</accession>
<dbReference type="SMART" id="SM00342">
    <property type="entry name" value="HTH_ARAC"/>
    <property type="match status" value="1"/>
</dbReference>
<dbReference type="PATRIC" id="fig|1163408.3.peg.1202"/>
<evidence type="ECO:0000313" key="5">
    <source>
        <dbReference type="Proteomes" id="UP000004210"/>
    </source>
</evidence>
<dbReference type="RefSeq" id="WP_007080810.1">
    <property type="nucleotide sequence ID" value="NZ_AJXU01000028.1"/>
</dbReference>
<feature type="domain" description="HTH araC/xylS-type" evidence="3">
    <location>
        <begin position="212"/>
        <end position="310"/>
    </location>
</feature>
<dbReference type="SUPFAM" id="SSF52317">
    <property type="entry name" value="Class I glutamine amidotransferase-like"/>
    <property type="match status" value="1"/>
</dbReference>
<organism evidence="4 5">
    <name type="scientific">Rhodanobacter fulvus Jip2</name>
    <dbReference type="NCBI Taxonomy" id="1163408"/>
    <lineage>
        <taxon>Bacteria</taxon>
        <taxon>Pseudomonadati</taxon>
        <taxon>Pseudomonadota</taxon>
        <taxon>Gammaproteobacteria</taxon>
        <taxon>Lysobacterales</taxon>
        <taxon>Rhodanobacteraceae</taxon>
        <taxon>Rhodanobacter</taxon>
    </lineage>
</organism>